<name>A0A4S8VS68_AURPU</name>
<dbReference type="InterPro" id="IPR003594">
    <property type="entry name" value="HATPase_dom"/>
</dbReference>
<dbReference type="InterPro" id="IPR036890">
    <property type="entry name" value="HATPase_C_sf"/>
</dbReference>
<dbReference type="GO" id="GO:0000155">
    <property type="term" value="F:phosphorelay sensor kinase activity"/>
    <property type="evidence" value="ECO:0007669"/>
    <property type="project" value="InterPro"/>
</dbReference>
<dbReference type="GO" id="GO:0009927">
    <property type="term" value="F:histidine phosphotransfer kinase activity"/>
    <property type="evidence" value="ECO:0007669"/>
    <property type="project" value="TreeGrafter"/>
</dbReference>
<evidence type="ECO:0000256" key="5">
    <source>
        <dbReference type="ARBA" id="ARBA00022777"/>
    </source>
</evidence>
<evidence type="ECO:0000256" key="3">
    <source>
        <dbReference type="ARBA" id="ARBA00022553"/>
    </source>
</evidence>
<dbReference type="Pfam" id="PF02518">
    <property type="entry name" value="HATPase_c"/>
    <property type="match status" value="1"/>
</dbReference>
<dbReference type="SUPFAM" id="SSF47384">
    <property type="entry name" value="Homodimeric domain of signal transducing histidine kinase"/>
    <property type="match status" value="1"/>
</dbReference>
<dbReference type="PRINTS" id="PR00344">
    <property type="entry name" value="BCTRLSENSOR"/>
</dbReference>
<keyword evidence="5" id="KW-0418">Kinase</keyword>
<protein>
    <recommendedName>
        <fullName evidence="2">histidine kinase</fullName>
        <ecNumber evidence="2">2.7.13.3</ecNumber>
    </recommendedName>
</protein>
<dbReference type="GO" id="GO:0005886">
    <property type="term" value="C:plasma membrane"/>
    <property type="evidence" value="ECO:0007669"/>
    <property type="project" value="TreeGrafter"/>
</dbReference>
<dbReference type="PROSITE" id="PS50110">
    <property type="entry name" value="RESPONSE_REGULATORY"/>
    <property type="match status" value="1"/>
</dbReference>
<keyword evidence="4" id="KW-0808">Transferase</keyword>
<feature type="region of interest" description="Disordered" evidence="7">
    <location>
        <begin position="1"/>
        <end position="38"/>
    </location>
</feature>
<feature type="domain" description="Response regulatory" evidence="9">
    <location>
        <begin position="823"/>
        <end position="946"/>
    </location>
</feature>
<dbReference type="Proteomes" id="UP000310421">
    <property type="component" value="Unassembled WGS sequence"/>
</dbReference>
<dbReference type="SMART" id="SM00387">
    <property type="entry name" value="HATPase_c"/>
    <property type="match status" value="1"/>
</dbReference>
<dbReference type="Pfam" id="PF00512">
    <property type="entry name" value="HisKA"/>
    <property type="match status" value="1"/>
</dbReference>
<dbReference type="InterPro" id="IPR004358">
    <property type="entry name" value="Sig_transdc_His_kin-like_C"/>
</dbReference>
<dbReference type="EC" id="2.7.13.3" evidence="2"/>
<feature type="modified residue" description="4-aspartylphosphate" evidence="6">
    <location>
        <position position="876"/>
    </location>
</feature>
<evidence type="ECO:0000259" key="9">
    <source>
        <dbReference type="PROSITE" id="PS50110"/>
    </source>
</evidence>
<dbReference type="SMART" id="SM00388">
    <property type="entry name" value="HisKA"/>
    <property type="match status" value="1"/>
</dbReference>
<feature type="compositionally biased region" description="Basic and acidic residues" evidence="7">
    <location>
        <begin position="804"/>
        <end position="816"/>
    </location>
</feature>
<proteinExistence type="predicted"/>
<keyword evidence="3 6" id="KW-0597">Phosphoprotein</keyword>
<reference evidence="10 11" key="1">
    <citation type="submission" date="2018-10" db="EMBL/GenBank/DDBJ databases">
        <title>Fifty Aureobasidium pullulans genomes reveal a recombining polyextremotolerant generalist.</title>
        <authorList>
            <person name="Gostincar C."/>
            <person name="Turk M."/>
            <person name="Zajc J."/>
            <person name="Gunde-Cimerman N."/>
        </authorList>
    </citation>
    <scope>NUCLEOTIDE SEQUENCE [LARGE SCALE GENOMIC DNA]</scope>
    <source>
        <strain evidence="10 11">EXF-10751</strain>
    </source>
</reference>
<dbReference type="Gene3D" id="3.30.565.10">
    <property type="entry name" value="Histidine kinase-like ATPase, C-terminal domain"/>
    <property type="match status" value="1"/>
</dbReference>
<dbReference type="InterPro" id="IPR011006">
    <property type="entry name" value="CheY-like_superfamily"/>
</dbReference>
<dbReference type="SUPFAM" id="SSF55874">
    <property type="entry name" value="ATPase domain of HSP90 chaperone/DNA topoisomerase II/histidine kinase"/>
    <property type="match status" value="1"/>
</dbReference>
<dbReference type="PANTHER" id="PTHR43047">
    <property type="entry name" value="TWO-COMPONENT HISTIDINE PROTEIN KINASE"/>
    <property type="match status" value="1"/>
</dbReference>
<evidence type="ECO:0000256" key="7">
    <source>
        <dbReference type="SAM" id="MobiDB-lite"/>
    </source>
</evidence>
<dbReference type="PANTHER" id="PTHR43047:SF72">
    <property type="entry name" value="OSMOSENSING HISTIDINE PROTEIN KINASE SLN1"/>
    <property type="match status" value="1"/>
</dbReference>
<dbReference type="InterPro" id="IPR036097">
    <property type="entry name" value="HisK_dim/P_sf"/>
</dbReference>
<accession>A0A4S8VS68</accession>
<dbReference type="SUPFAM" id="SSF52172">
    <property type="entry name" value="CheY-like"/>
    <property type="match status" value="1"/>
</dbReference>
<evidence type="ECO:0000256" key="4">
    <source>
        <dbReference type="ARBA" id="ARBA00022679"/>
    </source>
</evidence>
<gene>
    <name evidence="10" type="ORF">D6D20_10160</name>
</gene>
<dbReference type="EMBL" id="QZAN01000249">
    <property type="protein sequence ID" value="THW54510.1"/>
    <property type="molecule type" value="Genomic_DNA"/>
</dbReference>
<dbReference type="AlphaFoldDB" id="A0A4S8VS68"/>
<dbReference type="InterPro" id="IPR005467">
    <property type="entry name" value="His_kinase_dom"/>
</dbReference>
<comment type="caution">
    <text evidence="10">The sequence shown here is derived from an EMBL/GenBank/DDBJ whole genome shotgun (WGS) entry which is preliminary data.</text>
</comment>
<feature type="region of interest" description="Disordered" evidence="7">
    <location>
        <begin position="790"/>
        <end position="818"/>
    </location>
</feature>
<dbReference type="InterPro" id="IPR029016">
    <property type="entry name" value="GAF-like_dom_sf"/>
</dbReference>
<comment type="catalytic activity">
    <reaction evidence="1">
        <text>ATP + protein L-histidine = ADP + protein N-phospho-L-histidine.</text>
        <dbReference type="EC" id="2.7.13.3"/>
    </reaction>
</comment>
<evidence type="ECO:0000256" key="6">
    <source>
        <dbReference type="PROSITE-ProRule" id="PRU00169"/>
    </source>
</evidence>
<dbReference type="InterPro" id="IPR003661">
    <property type="entry name" value="HisK_dim/P_dom"/>
</dbReference>
<organism evidence="10 11">
    <name type="scientific">Aureobasidium pullulans</name>
    <name type="common">Black yeast</name>
    <name type="synonym">Pullularia pullulans</name>
    <dbReference type="NCBI Taxonomy" id="5580"/>
    <lineage>
        <taxon>Eukaryota</taxon>
        <taxon>Fungi</taxon>
        <taxon>Dikarya</taxon>
        <taxon>Ascomycota</taxon>
        <taxon>Pezizomycotina</taxon>
        <taxon>Dothideomycetes</taxon>
        <taxon>Dothideomycetidae</taxon>
        <taxon>Dothideales</taxon>
        <taxon>Saccotheciaceae</taxon>
        <taxon>Aureobasidium</taxon>
    </lineage>
</organism>
<sequence length="970" mass="107333">MASRRSSSQTSHSSHSIYQAHFPRAEGPPTLSDVRSLPLRPRSVGPVFDKSLASQPIAEFDPSTHDLNYAKRDPTSTIDEAPAHPEDFQDHYLMPSLTENERLRLTLFWYYTHGSNLLEDKDFLLGLQQKLDLVQTFMGWEFAIMGLLSEHVYTRVATAGLPLAILPRRESTCSHTINQPPGSVFMLPNMASDWRFKGSPHVEEGGLRSYAGAMLRCKADTGEDIALGSLCIASNSERPPLTSSQQDALVRFADMMASEIVSRAREARRRQRQVMADLVAQTHQFNSAEDVKNHVFKILTQVYPGAIIDIQEALPSDTIILPHHAPACYEDFQDGLWEDTELVERLIVTQNHTQLSSESTVRAIVHPCQKIPITKYLILSSTNVQLVFDDVDSWFVEKCAMLMADTVQESRLRDALTAKEAFLRGITHQLRTPIHGVLGSCELLFEELSSRDMLSVGSSGLNPSSVLSAIRDSGRELMSTVNNMLKLNRWAEDAGGSIEPASLLILNHIEADIIYEVNQSIPEHELSEISIMFENRLGSDDSMIVMDLSLLKECIQALIQNALSYTDRGAVIVVISASSDYTRLTFDIKDTGRGIPLKDQERIFEAYEKVDTHTRGAGLGLTLSAKIANAMNGTVSLVSSKQNSPDHGSLFRAEFLNPGFACPIPRPIPFGAGLKDIPRKFHVVPPKSQRPELVLHFASYLEHRGFEDAETPEDSLIILTYTPDADEFRNFTAALDTRHVALCLTPAGATTDKLHGAHEVRFFSGPFLTTRLEEITTEIDSIYKRLNSDPEAGETATGLANQNDAHRTSGSEDHTDPAAAEPMALLVDDNLVNLRIMRMYCEKRKIKYSTAMDGAEAVAVFEKAIDTQPINLILMDLQMPVCDGIEATQRIRQMEKEKSLARAALFIVTGQDSAADKKASYDAGADEFFVKPLGLKTLDKGIKEYFPAALNVNKTASQAAKEKSGADKAS</sequence>
<evidence type="ECO:0000313" key="11">
    <source>
        <dbReference type="Proteomes" id="UP000310421"/>
    </source>
</evidence>
<dbReference type="CDD" id="cd00082">
    <property type="entry name" value="HisKA"/>
    <property type="match status" value="1"/>
</dbReference>
<evidence type="ECO:0000256" key="1">
    <source>
        <dbReference type="ARBA" id="ARBA00000085"/>
    </source>
</evidence>
<dbReference type="SMART" id="SM00448">
    <property type="entry name" value="REC"/>
    <property type="match status" value="1"/>
</dbReference>
<feature type="compositionally biased region" description="Low complexity" evidence="7">
    <location>
        <begin position="1"/>
        <end position="16"/>
    </location>
</feature>
<dbReference type="Pfam" id="PF00072">
    <property type="entry name" value="Response_reg"/>
    <property type="match status" value="1"/>
</dbReference>
<feature type="domain" description="Histidine kinase" evidence="8">
    <location>
        <begin position="425"/>
        <end position="659"/>
    </location>
</feature>
<evidence type="ECO:0000256" key="2">
    <source>
        <dbReference type="ARBA" id="ARBA00012438"/>
    </source>
</evidence>
<dbReference type="PROSITE" id="PS50109">
    <property type="entry name" value="HIS_KIN"/>
    <property type="match status" value="1"/>
</dbReference>
<evidence type="ECO:0000313" key="10">
    <source>
        <dbReference type="EMBL" id="THW54510.1"/>
    </source>
</evidence>
<dbReference type="Gene3D" id="1.10.287.130">
    <property type="match status" value="1"/>
</dbReference>
<dbReference type="CDD" id="cd17546">
    <property type="entry name" value="REC_hyHK_CKI1_RcsC-like"/>
    <property type="match status" value="1"/>
</dbReference>
<dbReference type="Gene3D" id="3.30.450.40">
    <property type="match status" value="1"/>
</dbReference>
<dbReference type="Gene3D" id="3.40.50.2300">
    <property type="match status" value="1"/>
</dbReference>
<dbReference type="SUPFAM" id="SSF55781">
    <property type="entry name" value="GAF domain-like"/>
    <property type="match status" value="1"/>
</dbReference>
<dbReference type="InterPro" id="IPR001789">
    <property type="entry name" value="Sig_transdc_resp-reg_receiver"/>
</dbReference>
<evidence type="ECO:0000259" key="8">
    <source>
        <dbReference type="PROSITE" id="PS50109"/>
    </source>
</evidence>